<sequence length="90" mass="10424">MRTSLNSIAQTDALLHKKLRPADTLLMEVKTMLDADFQNNILAQQQVYTLVQQYSRKQLKIEIEAVHGQLFTSPGHLSFRQKIARIFLNR</sequence>
<accession>A0A1G7BNR3</accession>
<name>A0A1G7BNR3_9SPHI</name>
<dbReference type="RefSeq" id="WP_091149693.1">
    <property type="nucleotide sequence ID" value="NZ_FNAI01000005.1"/>
</dbReference>
<organism evidence="1 2">
    <name type="scientific">Mucilaginibacter pineti</name>
    <dbReference type="NCBI Taxonomy" id="1391627"/>
    <lineage>
        <taxon>Bacteria</taxon>
        <taxon>Pseudomonadati</taxon>
        <taxon>Bacteroidota</taxon>
        <taxon>Sphingobacteriia</taxon>
        <taxon>Sphingobacteriales</taxon>
        <taxon>Sphingobacteriaceae</taxon>
        <taxon>Mucilaginibacter</taxon>
    </lineage>
</organism>
<reference evidence="1 2" key="1">
    <citation type="submission" date="2016-10" db="EMBL/GenBank/DDBJ databases">
        <authorList>
            <person name="de Groot N.N."/>
        </authorList>
    </citation>
    <scope>NUCLEOTIDE SEQUENCE [LARGE SCALE GENOMIC DNA]</scope>
    <source>
        <strain evidence="1 2">47C3B</strain>
    </source>
</reference>
<evidence type="ECO:0000313" key="1">
    <source>
        <dbReference type="EMBL" id="SDE28593.1"/>
    </source>
</evidence>
<evidence type="ECO:0000313" key="2">
    <source>
        <dbReference type="Proteomes" id="UP000199072"/>
    </source>
</evidence>
<dbReference type="EMBL" id="FNAI01000005">
    <property type="protein sequence ID" value="SDE28593.1"/>
    <property type="molecule type" value="Genomic_DNA"/>
</dbReference>
<proteinExistence type="predicted"/>
<dbReference type="STRING" id="1391627.SAMN05216464_10599"/>
<protein>
    <submittedName>
        <fullName evidence="1">Uncharacterized protein</fullName>
    </submittedName>
</protein>
<dbReference type="Proteomes" id="UP000199072">
    <property type="component" value="Unassembled WGS sequence"/>
</dbReference>
<keyword evidence="2" id="KW-1185">Reference proteome</keyword>
<dbReference type="OrthoDB" id="1444051at2"/>
<dbReference type="AlphaFoldDB" id="A0A1G7BNR3"/>
<gene>
    <name evidence="1" type="ORF">SAMN05216464_10599</name>
</gene>